<protein>
    <recommendedName>
        <fullName evidence="4">Phosphoglycerate mutase family protein</fullName>
    </recommendedName>
</protein>
<dbReference type="Pfam" id="PF00300">
    <property type="entry name" value="His_Phos_1"/>
    <property type="match status" value="1"/>
</dbReference>
<feature type="chain" id="PRO_5004556020" description="Phosphoglycerate mutase family protein" evidence="1">
    <location>
        <begin position="20"/>
        <end position="161"/>
    </location>
</feature>
<dbReference type="InterPro" id="IPR013078">
    <property type="entry name" value="His_Pase_superF_clade-1"/>
</dbReference>
<dbReference type="InterPro" id="IPR029033">
    <property type="entry name" value="His_PPase_superfam"/>
</dbReference>
<keyword evidence="3" id="KW-1185">Reference proteome</keyword>
<dbReference type="EMBL" id="APVH01000027">
    <property type="protein sequence ID" value="EPX82045.1"/>
    <property type="molecule type" value="Genomic_DNA"/>
</dbReference>
<dbReference type="RefSeq" id="WP_020039729.1">
    <property type="nucleotide sequence ID" value="NZ_KE557276.1"/>
</dbReference>
<evidence type="ECO:0000256" key="1">
    <source>
        <dbReference type="SAM" id="SignalP"/>
    </source>
</evidence>
<evidence type="ECO:0008006" key="4">
    <source>
        <dbReference type="Google" id="ProtNLM"/>
    </source>
</evidence>
<dbReference type="PROSITE" id="PS51257">
    <property type="entry name" value="PROKAR_LIPOPROTEIN"/>
    <property type="match status" value="1"/>
</dbReference>
<accession>S9RVM1</accession>
<reference evidence="3" key="1">
    <citation type="journal article" date="2014" name="Stand. Genomic Sci.">
        <title>Genome sequence of the exopolysaccharide-producing Salipiger mucosus type strain (DSM 16094(T)), a moderately halophilic member of the Roseobacter clade.</title>
        <authorList>
            <person name="Riedel T."/>
            <person name="Spring S."/>
            <person name="Fiebig A."/>
            <person name="Petersen J."/>
            <person name="Kyrpides N.C."/>
            <person name="Goker M."/>
            <person name="Klenk H.P."/>
        </authorList>
    </citation>
    <scope>NUCLEOTIDE SEQUENCE [LARGE SCALE GENOMIC DNA]</scope>
    <source>
        <strain evidence="3">DSM 16094</strain>
    </source>
</reference>
<dbReference type="Proteomes" id="UP000015347">
    <property type="component" value="Unassembled WGS sequence"/>
</dbReference>
<dbReference type="eggNOG" id="COG0406">
    <property type="taxonomic scope" value="Bacteria"/>
</dbReference>
<keyword evidence="1" id="KW-0732">Signal</keyword>
<comment type="caution">
    <text evidence="2">The sequence shown here is derived from an EMBL/GenBank/DDBJ whole genome shotgun (WGS) entry which is preliminary data.</text>
</comment>
<proteinExistence type="predicted"/>
<dbReference type="OrthoDB" id="7864639at2"/>
<sequence length="161" mass="17161">MLRRYFLLIAACAGLAACAETGPVNIAPDTTIYMTRHGDRAAENLSDLGRDRARALVAALEGAPIDAIYSPDIQRNLDTAAPLAEARGLPVETRAPQAPTARLARESAGRSVVWVGNKGNITTIWETLGLPGAPPLGYGDLAVIRTDAEGRVTIERRRYGP</sequence>
<feature type="signal peptide" evidence="1">
    <location>
        <begin position="1"/>
        <end position="19"/>
    </location>
</feature>
<dbReference type="CDD" id="cd07067">
    <property type="entry name" value="HP_PGM_like"/>
    <property type="match status" value="1"/>
</dbReference>
<evidence type="ECO:0000313" key="3">
    <source>
        <dbReference type="Proteomes" id="UP000015347"/>
    </source>
</evidence>
<organism evidence="2 3">
    <name type="scientific">Salipiger mucosus DSM 16094</name>
    <dbReference type="NCBI Taxonomy" id="1123237"/>
    <lineage>
        <taxon>Bacteria</taxon>
        <taxon>Pseudomonadati</taxon>
        <taxon>Pseudomonadota</taxon>
        <taxon>Alphaproteobacteria</taxon>
        <taxon>Rhodobacterales</taxon>
        <taxon>Roseobacteraceae</taxon>
        <taxon>Salipiger</taxon>
    </lineage>
</organism>
<dbReference type="Gene3D" id="3.40.50.1240">
    <property type="entry name" value="Phosphoglycerate mutase-like"/>
    <property type="match status" value="1"/>
</dbReference>
<dbReference type="SUPFAM" id="SSF53254">
    <property type="entry name" value="Phosphoglycerate mutase-like"/>
    <property type="match status" value="1"/>
</dbReference>
<dbReference type="HOGENOM" id="CLU_1642509_0_0_5"/>
<evidence type="ECO:0000313" key="2">
    <source>
        <dbReference type="EMBL" id="EPX82045.1"/>
    </source>
</evidence>
<dbReference type="AlphaFoldDB" id="S9RVM1"/>
<gene>
    <name evidence="2" type="ORF">Salmuc_02411</name>
</gene>
<name>S9RVM1_9RHOB</name>
<dbReference type="STRING" id="1123237.Salmuc_02411"/>